<sequence>MYDEWKNELLRESVAKASLIRVRKVHSSTYFTKGKLNELGYFLKENDKINVVFVNATLTAMQQKKLEKRWNDIILSREEKLRRYYLKSAQKEKFNPTDVDSESSQMSELETQHQQSGGTNPRKIRVVDRFGIILQIFAARAKTRAAQLQLELAWLKYARTMLVRGGAPTFGQLGSIFQGNMMRAEMVEVGIKSAKGRKSGSGGTIGGEGETQLEMERRKLTDRESKITDELSNLLVRKAHESKKRDQAHQTLPLIALIGYTNAGKTALINLTTGSHLESKDLLFQTLNTTHKRFRLPNGQMALMLDTVGFITNLPHGLVESFKTTLDEIHNAELLVHVRDISHPQTNYQRDTVIKVLKEIGVPDEVFENKYLEVWNKIDLLEDSGEFLQSVKQDMEATQQSYPVIMMSCKNGTNKEQFLGQIQNLTAELMGKETVELEYEYHMHSKVTKWLNEHANLTSMEDFQYTDDGKIKLKVPIDDVTHQKYLKHFEEKKFQQGQEEQGYTRGRGMKPPPGWSNQ</sequence>
<dbReference type="OrthoDB" id="10268034at2759"/>
<keyword evidence="10" id="KW-1185">Reference proteome</keyword>
<organism evidence="9 10">
    <name type="scientific">Halteria grandinella</name>
    <dbReference type="NCBI Taxonomy" id="5974"/>
    <lineage>
        <taxon>Eukaryota</taxon>
        <taxon>Sar</taxon>
        <taxon>Alveolata</taxon>
        <taxon>Ciliophora</taxon>
        <taxon>Intramacronucleata</taxon>
        <taxon>Spirotrichea</taxon>
        <taxon>Stichotrichia</taxon>
        <taxon>Sporadotrichida</taxon>
        <taxon>Halteriidae</taxon>
        <taxon>Halteria</taxon>
    </lineage>
</organism>
<dbReference type="Pfam" id="PF16360">
    <property type="entry name" value="GTP-bdg_M"/>
    <property type="match status" value="1"/>
</dbReference>
<dbReference type="GO" id="GO:0005525">
    <property type="term" value="F:GTP binding"/>
    <property type="evidence" value="ECO:0007669"/>
    <property type="project" value="UniProtKB-KW"/>
</dbReference>
<dbReference type="AlphaFoldDB" id="A0A8J8T967"/>
<dbReference type="Gene3D" id="3.40.50.11060">
    <property type="entry name" value="GTPase HflX, N-terminal domain"/>
    <property type="match status" value="2"/>
</dbReference>
<feature type="binding site" evidence="5">
    <location>
        <begin position="408"/>
        <end position="410"/>
    </location>
    <ligand>
        <name>GTP</name>
        <dbReference type="ChEBI" id="CHEBI:37565"/>
    </ligand>
</feature>
<feature type="region of interest" description="Disordered" evidence="7">
    <location>
        <begin position="494"/>
        <end position="518"/>
    </location>
</feature>
<dbReference type="PROSITE" id="PS51705">
    <property type="entry name" value="G_HFLX"/>
    <property type="match status" value="1"/>
</dbReference>
<dbReference type="InterPro" id="IPR030394">
    <property type="entry name" value="G_HFLX_dom"/>
</dbReference>
<comment type="cofactor">
    <cofactor evidence="6">
        <name>Mg(2+)</name>
        <dbReference type="ChEBI" id="CHEBI:18420"/>
    </cofactor>
</comment>
<dbReference type="SUPFAM" id="SSF52540">
    <property type="entry name" value="P-loop containing nucleoside triphosphate hydrolases"/>
    <property type="match status" value="1"/>
</dbReference>
<evidence type="ECO:0000256" key="6">
    <source>
        <dbReference type="PIRSR" id="PIRSR006809-2"/>
    </source>
</evidence>
<dbReference type="GO" id="GO:0043022">
    <property type="term" value="F:ribosome binding"/>
    <property type="evidence" value="ECO:0007669"/>
    <property type="project" value="TreeGrafter"/>
</dbReference>
<keyword evidence="2 5" id="KW-0547">Nucleotide-binding</keyword>
<feature type="domain" description="Hflx-type G" evidence="8">
    <location>
        <begin position="253"/>
        <end position="434"/>
    </location>
</feature>
<feature type="binding site" evidence="5">
    <location>
        <begin position="306"/>
        <end position="309"/>
    </location>
    <ligand>
        <name>GTP</name>
        <dbReference type="ChEBI" id="CHEBI:37565"/>
    </ligand>
</feature>
<feature type="binding site" evidence="6">
    <location>
        <position position="286"/>
    </location>
    <ligand>
        <name>Mg(2+)</name>
        <dbReference type="ChEBI" id="CHEBI:18420"/>
    </ligand>
</feature>
<proteinExistence type="predicted"/>
<feature type="region of interest" description="Disordered" evidence="7">
    <location>
        <begin position="95"/>
        <end position="121"/>
    </location>
</feature>
<dbReference type="CDD" id="cd01878">
    <property type="entry name" value="HflX"/>
    <property type="match status" value="1"/>
</dbReference>
<evidence type="ECO:0000259" key="8">
    <source>
        <dbReference type="PROSITE" id="PS51705"/>
    </source>
</evidence>
<keyword evidence="3 6" id="KW-0460">Magnesium</keyword>
<dbReference type="GO" id="GO:0005737">
    <property type="term" value="C:cytoplasm"/>
    <property type="evidence" value="ECO:0007669"/>
    <property type="project" value="TreeGrafter"/>
</dbReference>
<dbReference type="GO" id="GO:0046872">
    <property type="term" value="F:metal ion binding"/>
    <property type="evidence" value="ECO:0007669"/>
    <property type="project" value="UniProtKB-KW"/>
</dbReference>
<evidence type="ECO:0000256" key="1">
    <source>
        <dbReference type="ARBA" id="ARBA00022723"/>
    </source>
</evidence>
<dbReference type="Pfam" id="PF13167">
    <property type="entry name" value="GTP-bdg_N"/>
    <property type="match status" value="1"/>
</dbReference>
<feature type="binding site" evidence="5">
    <location>
        <begin position="376"/>
        <end position="379"/>
    </location>
    <ligand>
        <name>GTP</name>
        <dbReference type="ChEBI" id="CHEBI:37565"/>
    </ligand>
</feature>
<evidence type="ECO:0000256" key="2">
    <source>
        <dbReference type="ARBA" id="ARBA00022741"/>
    </source>
</evidence>
<dbReference type="InterPro" id="IPR016496">
    <property type="entry name" value="GTPase_HflX"/>
</dbReference>
<evidence type="ECO:0000313" key="9">
    <source>
        <dbReference type="EMBL" id="TNV87152.1"/>
    </source>
</evidence>
<evidence type="ECO:0000313" key="10">
    <source>
        <dbReference type="Proteomes" id="UP000785679"/>
    </source>
</evidence>
<gene>
    <name evidence="9" type="ORF">FGO68_gene9104</name>
</gene>
<dbReference type="InterPro" id="IPR027417">
    <property type="entry name" value="P-loop_NTPase"/>
</dbReference>
<comment type="caution">
    <text evidence="9">The sequence shown here is derived from an EMBL/GenBank/DDBJ whole genome shotgun (WGS) entry which is preliminary data.</text>
</comment>
<dbReference type="Pfam" id="PF01926">
    <property type="entry name" value="MMR_HSR1"/>
    <property type="match status" value="1"/>
</dbReference>
<evidence type="ECO:0000256" key="7">
    <source>
        <dbReference type="SAM" id="MobiDB-lite"/>
    </source>
</evidence>
<dbReference type="InterPro" id="IPR025121">
    <property type="entry name" value="GTPase_HflX_N"/>
</dbReference>
<dbReference type="InterPro" id="IPR032305">
    <property type="entry name" value="GTP-bd_M"/>
</dbReference>
<feature type="binding site" evidence="6">
    <location>
        <position position="266"/>
    </location>
    <ligand>
        <name>Mg(2+)</name>
        <dbReference type="ChEBI" id="CHEBI:18420"/>
    </ligand>
</feature>
<dbReference type="InterPro" id="IPR042108">
    <property type="entry name" value="GTPase_HflX_N_sf"/>
</dbReference>
<dbReference type="InterPro" id="IPR006073">
    <property type="entry name" value="GTP-bd"/>
</dbReference>
<feature type="region of interest" description="Disordered" evidence="7">
    <location>
        <begin position="193"/>
        <end position="224"/>
    </location>
</feature>
<evidence type="ECO:0000256" key="4">
    <source>
        <dbReference type="ARBA" id="ARBA00023134"/>
    </source>
</evidence>
<keyword evidence="1 6" id="KW-0479">Metal-binding</keyword>
<feature type="compositionally biased region" description="Polar residues" evidence="7">
    <location>
        <begin position="102"/>
        <end position="119"/>
    </location>
</feature>
<dbReference type="Gene3D" id="3.40.50.300">
    <property type="entry name" value="P-loop containing nucleotide triphosphate hydrolases"/>
    <property type="match status" value="1"/>
</dbReference>
<accession>A0A8J8T967</accession>
<evidence type="ECO:0000256" key="3">
    <source>
        <dbReference type="ARBA" id="ARBA00022842"/>
    </source>
</evidence>
<dbReference type="EMBL" id="RRYP01000604">
    <property type="protein sequence ID" value="TNV87152.1"/>
    <property type="molecule type" value="Genomic_DNA"/>
</dbReference>
<feature type="compositionally biased region" description="Gly residues" evidence="7">
    <location>
        <begin position="199"/>
        <end position="209"/>
    </location>
</feature>
<dbReference type="PANTHER" id="PTHR10229">
    <property type="entry name" value="GTP-BINDING PROTEIN HFLX"/>
    <property type="match status" value="1"/>
</dbReference>
<name>A0A8J8T967_HALGN</name>
<feature type="binding site" evidence="5">
    <location>
        <begin position="259"/>
        <end position="266"/>
    </location>
    <ligand>
        <name>GTP</name>
        <dbReference type="ChEBI" id="CHEBI:37565"/>
    </ligand>
</feature>
<keyword evidence="4 5" id="KW-0342">GTP-binding</keyword>
<reference evidence="9" key="1">
    <citation type="submission" date="2019-06" db="EMBL/GenBank/DDBJ databases">
        <authorList>
            <person name="Zheng W."/>
        </authorList>
    </citation>
    <scope>NUCLEOTIDE SEQUENCE</scope>
    <source>
        <strain evidence="9">QDHG01</strain>
    </source>
</reference>
<feature type="compositionally biased region" description="Basic and acidic residues" evidence="7">
    <location>
        <begin position="214"/>
        <end position="224"/>
    </location>
</feature>
<dbReference type="PIRSF" id="PIRSF006809">
    <property type="entry name" value="GTP-binding_hflX_prd"/>
    <property type="match status" value="1"/>
</dbReference>
<protein>
    <recommendedName>
        <fullName evidence="8">Hflx-type G domain-containing protein</fullName>
    </recommendedName>
</protein>
<dbReference type="Proteomes" id="UP000785679">
    <property type="component" value="Unassembled WGS sequence"/>
</dbReference>
<dbReference type="PANTHER" id="PTHR10229:SF8">
    <property type="entry name" value="GTPASE HFLX"/>
    <property type="match status" value="1"/>
</dbReference>
<evidence type="ECO:0000256" key="5">
    <source>
        <dbReference type="PIRSR" id="PIRSR006809-1"/>
    </source>
</evidence>